<feature type="compositionally biased region" description="Basic and acidic residues" evidence="10">
    <location>
        <begin position="105"/>
        <end position="120"/>
    </location>
</feature>
<evidence type="ECO:0000256" key="9">
    <source>
        <dbReference type="RuleBase" id="RU000570"/>
    </source>
</evidence>
<comment type="similarity">
    <text evidence="3">Belongs to the glutaredoxin family. CGFS subfamily.</text>
</comment>
<dbReference type="GO" id="GO:0046872">
    <property type="term" value="F:metal ion binding"/>
    <property type="evidence" value="ECO:0007669"/>
    <property type="project" value="UniProtKB-KW"/>
</dbReference>
<reference evidence="12" key="2">
    <citation type="submission" date="2019-07" db="EMBL/GenBank/DDBJ databases">
        <authorList>
            <person name="Seetharam A."/>
            <person name="Woodhouse M."/>
            <person name="Cannon E."/>
        </authorList>
    </citation>
    <scope>NUCLEOTIDE SEQUENCE [LARGE SCALE GENOMIC DNA]</scope>
    <source>
        <strain evidence="12">cv. B73</strain>
    </source>
</reference>
<feature type="region of interest" description="Disordered" evidence="10">
    <location>
        <begin position="175"/>
        <end position="198"/>
    </location>
</feature>
<feature type="domain" description="Glutaredoxin" evidence="11">
    <location>
        <begin position="329"/>
        <end position="393"/>
    </location>
</feature>
<dbReference type="Pfam" id="PF00444">
    <property type="entry name" value="Ribosomal_L36"/>
    <property type="match status" value="1"/>
</dbReference>
<dbReference type="AlphaFoldDB" id="A0A804MQ94"/>
<feature type="domain" description="Glutaredoxin" evidence="11">
    <location>
        <begin position="222"/>
        <end position="286"/>
    </location>
</feature>
<keyword evidence="8 9" id="KW-0687">Ribonucleoprotein</keyword>
<proteinExistence type="evidence at protein level"/>
<evidence type="ECO:0000256" key="8">
    <source>
        <dbReference type="ARBA" id="ARBA00023274"/>
    </source>
</evidence>
<dbReference type="PANTHER" id="PTHR10293">
    <property type="entry name" value="GLUTAREDOXIN FAMILY MEMBER"/>
    <property type="match status" value="1"/>
</dbReference>
<dbReference type="PROSITE" id="PS51354">
    <property type="entry name" value="GLUTAREDOXIN_2"/>
    <property type="match status" value="3"/>
</dbReference>
<dbReference type="CDD" id="cd03028">
    <property type="entry name" value="GRX_PICOT_like"/>
    <property type="match status" value="2"/>
</dbReference>
<keyword evidence="13" id="KW-1185">Reference proteome</keyword>
<evidence type="ECO:0000313" key="12">
    <source>
        <dbReference type="EnsemblPlants" id="Zm00001eb103590_P001"/>
    </source>
</evidence>
<dbReference type="InterPro" id="IPR002109">
    <property type="entry name" value="Glutaredoxin"/>
</dbReference>
<evidence type="ECO:0000256" key="4">
    <source>
        <dbReference type="ARBA" id="ARBA00022723"/>
    </source>
</evidence>
<dbReference type="GO" id="GO:0003735">
    <property type="term" value="F:structural constituent of ribosome"/>
    <property type="evidence" value="ECO:0007669"/>
    <property type="project" value="InterPro"/>
</dbReference>
<sequence length="396" mass="43044">MKVRAAVKRLCRFCKVVKRRGIVFVKCTANAKHKKRQGFSTIAEAAAVSCVHLPPPPPASCSASAATFAEDSNGGGLARDGGGATAGERNQREKGREGTNLAPEASREVHEDGKDTEEQSHCSPSWSSEGMKKFSNWPTVPQLYCKGELLGGCDIVIAMHDSGELKDVFEEHNIPLKPQGSKNEEAGQPESSTEKGGAVAEPIGLTDAQKARLESLINYSPVMVFIKGTPEEPRCGFSGKLVHILKQENIPFSSFDILSDDEVRQGLKVLSNWPSYPQLYIKGELVGGSDIVMEMHKSGELKKVLSEKGVIPKESLEDRLKSLVSSAPVMLLMKGTPDAPRCGFSSKVVNALKKKGVSFGSFDILSDEEVRQGLKTYSNWPTFPQLYYKSELIVGM</sequence>
<dbReference type="Pfam" id="PF00462">
    <property type="entry name" value="Glutaredoxin"/>
    <property type="match status" value="2"/>
</dbReference>
<dbReference type="InterPro" id="IPR035977">
    <property type="entry name" value="Ribosomal_bL36_sp"/>
</dbReference>
<protein>
    <recommendedName>
        <fullName evidence="9">Ribosomal protein</fullName>
    </recommendedName>
</protein>
<dbReference type="HAMAP" id="MF_00251">
    <property type="entry name" value="Ribosomal_bL36"/>
    <property type="match status" value="1"/>
</dbReference>
<comment type="similarity">
    <text evidence="2 9">Belongs to the bacterial ribosomal protein bL36 family.</text>
</comment>
<dbReference type="NCBIfam" id="TIGR00365">
    <property type="entry name" value="Grx4 family monothiol glutaredoxin"/>
    <property type="match status" value="1"/>
</dbReference>
<accession>A0A804MQ94</accession>
<dbReference type="FunFam" id="3.40.30.10:FF:000012">
    <property type="entry name" value="Monothiol glutaredoxin"/>
    <property type="match status" value="1"/>
</dbReference>
<dbReference type="Gene3D" id="3.40.30.10">
    <property type="entry name" value="Glutaredoxin"/>
    <property type="match status" value="3"/>
</dbReference>
<name>A0A804MQ94_MAIZE</name>
<keyword evidence="6" id="KW-0408">Iron</keyword>
<reference evidence="13" key="1">
    <citation type="submission" date="2015-12" db="EMBL/GenBank/DDBJ databases">
        <title>Update maize B73 reference genome by single molecule sequencing technologies.</title>
        <authorList>
            <consortium name="Maize Genome Sequencing Project"/>
            <person name="Ware D."/>
        </authorList>
    </citation>
    <scope>NUCLEOTIDE SEQUENCE [LARGE SCALE GENOMIC DNA]</scope>
    <source>
        <strain evidence="13">cv. B73</strain>
    </source>
</reference>
<dbReference type="Gramene" id="Zm00001eb103590_T001">
    <property type="protein sequence ID" value="Zm00001eb103590_P001"/>
    <property type="gene ID" value="Zm00001eb103590"/>
</dbReference>
<evidence type="ECO:0000259" key="11">
    <source>
        <dbReference type="Pfam" id="PF00462"/>
    </source>
</evidence>
<dbReference type="GO" id="GO:0006412">
    <property type="term" value="P:translation"/>
    <property type="evidence" value="ECO:0007669"/>
    <property type="project" value="InterPro"/>
</dbReference>
<dbReference type="InterPro" id="IPR033658">
    <property type="entry name" value="GRX_PICOT-like"/>
</dbReference>
<dbReference type="InterPro" id="IPR000473">
    <property type="entry name" value="Ribosomal_bL36"/>
</dbReference>
<keyword evidence="7" id="KW-0411">Iron-sulfur</keyword>
<comment type="function">
    <text evidence="1">May only reduce GSH-thiol disulfides, but not protein disulfides.</text>
</comment>
<organism evidence="12 13">
    <name type="scientific">Zea mays</name>
    <name type="common">Maize</name>
    <dbReference type="NCBI Taxonomy" id="4577"/>
    <lineage>
        <taxon>Eukaryota</taxon>
        <taxon>Viridiplantae</taxon>
        <taxon>Streptophyta</taxon>
        <taxon>Embryophyta</taxon>
        <taxon>Tracheophyta</taxon>
        <taxon>Spermatophyta</taxon>
        <taxon>Magnoliopsida</taxon>
        <taxon>Liliopsida</taxon>
        <taxon>Poales</taxon>
        <taxon>Poaceae</taxon>
        <taxon>PACMAD clade</taxon>
        <taxon>Panicoideae</taxon>
        <taxon>Andropogonodae</taxon>
        <taxon>Andropogoneae</taxon>
        <taxon>Tripsacinae</taxon>
        <taxon>Zea</taxon>
    </lineage>
</organism>
<dbReference type="SUPFAM" id="SSF57840">
    <property type="entry name" value="Ribosomal protein L36"/>
    <property type="match status" value="1"/>
</dbReference>
<dbReference type="PANTHER" id="PTHR10293:SF73">
    <property type="entry name" value="GLUTAREDOXIN-3"/>
    <property type="match status" value="1"/>
</dbReference>
<dbReference type="GO" id="GO:1990904">
    <property type="term" value="C:ribonucleoprotein complex"/>
    <property type="evidence" value="ECO:0007669"/>
    <property type="project" value="UniProtKB-KW"/>
</dbReference>
<dbReference type="Proteomes" id="UP000007305">
    <property type="component" value="Chromosome 2"/>
</dbReference>
<evidence type="ECO:0000256" key="5">
    <source>
        <dbReference type="ARBA" id="ARBA00022980"/>
    </source>
</evidence>
<dbReference type="EnsemblPlants" id="Zm00001eb103590_T001">
    <property type="protein sequence ID" value="Zm00001eb103590_P001"/>
    <property type="gene ID" value="Zm00001eb103590"/>
</dbReference>
<evidence type="ECO:0000256" key="2">
    <source>
        <dbReference type="ARBA" id="ARBA00007645"/>
    </source>
</evidence>
<dbReference type="GO" id="GO:0005840">
    <property type="term" value="C:ribosome"/>
    <property type="evidence" value="ECO:0007669"/>
    <property type="project" value="UniProtKB-KW"/>
</dbReference>
<dbReference type="GO" id="GO:0051536">
    <property type="term" value="F:iron-sulfur cluster binding"/>
    <property type="evidence" value="ECO:0007669"/>
    <property type="project" value="UniProtKB-KW"/>
</dbReference>
<dbReference type="NCBIfam" id="TIGR01022">
    <property type="entry name" value="rpmJ_bact"/>
    <property type="match status" value="1"/>
</dbReference>
<keyword evidence="5 9" id="KW-0689">Ribosomal protein</keyword>
<keyword evidence="4" id="KW-0479">Metal-binding</keyword>
<reference evidence="12" key="3">
    <citation type="submission" date="2021-05" db="UniProtKB">
        <authorList>
            <consortium name="EnsemblPlants"/>
        </authorList>
    </citation>
    <scope>IDENTIFICATION</scope>
    <source>
        <strain evidence="12">cv. B73</strain>
    </source>
</reference>
<dbReference type="SUPFAM" id="SSF52833">
    <property type="entry name" value="Thioredoxin-like"/>
    <property type="match status" value="3"/>
</dbReference>
<dbReference type="InterPro" id="IPR004480">
    <property type="entry name" value="Monothiol_GRX-rel"/>
</dbReference>
<feature type="region of interest" description="Disordered" evidence="10">
    <location>
        <begin position="72"/>
        <end position="133"/>
    </location>
</feature>
<evidence type="ECO:0000256" key="6">
    <source>
        <dbReference type="ARBA" id="ARBA00023004"/>
    </source>
</evidence>
<evidence type="ECO:0000256" key="10">
    <source>
        <dbReference type="SAM" id="MobiDB-lite"/>
    </source>
</evidence>
<evidence type="ECO:0007829" key="14">
    <source>
        <dbReference type="PeptideAtlas" id="A0A804MQ94"/>
    </source>
</evidence>
<evidence type="ECO:0000313" key="13">
    <source>
        <dbReference type="Proteomes" id="UP000007305"/>
    </source>
</evidence>
<evidence type="ECO:0000256" key="1">
    <source>
        <dbReference type="ARBA" id="ARBA00002426"/>
    </source>
</evidence>
<evidence type="ECO:0000256" key="7">
    <source>
        <dbReference type="ARBA" id="ARBA00023014"/>
    </source>
</evidence>
<evidence type="ECO:0000256" key="3">
    <source>
        <dbReference type="ARBA" id="ARBA00008983"/>
    </source>
</evidence>
<feature type="compositionally biased region" description="Gly residues" evidence="10">
    <location>
        <begin position="73"/>
        <end position="85"/>
    </location>
</feature>
<keyword evidence="14" id="KW-1267">Proteomics identification</keyword>
<dbReference type="InterPro" id="IPR036249">
    <property type="entry name" value="Thioredoxin-like_sf"/>
</dbReference>